<gene>
    <name evidence="1" type="ORF">CV103_10200</name>
</gene>
<dbReference type="Proteomes" id="UP000241206">
    <property type="component" value="Unassembled WGS sequence"/>
</dbReference>
<dbReference type="Gene3D" id="3.40.630.40">
    <property type="entry name" value="Zn-dependent exopeptidases"/>
    <property type="match status" value="1"/>
</dbReference>
<name>A0A2T4HZB3_9SPHN</name>
<protein>
    <submittedName>
        <fullName evidence="1">N-formylglutamate amidohydrolase</fullName>
    </submittedName>
</protein>
<keyword evidence="1" id="KW-0378">Hydrolase</keyword>
<sequence length="293" mass="32304">MRPPISSVETAEGFIRLGPTAPACPVLISVPHAGRDYPPELLEMSRVPQARLEALEDRYADLLVDEAVAAGATAFIARRPRCWIDLNRDEREIDPTMIDPRPRAHDVILSTKVRGGLGLVPRRMAGVSEIWARRLDAEELEARILRDHRPWHAAIASTLEEARRRFGVALLIDCHSMPQLPAHGGGQPPRIVLGDRHGRTAPPFLMDRLTRIAEEHGFPCARNSPYAGGHTLDRQAHPARGIHAIQIEVDRSTYLAPDLRGPGEGLPRMRALIAEMVAAMVEELSAPLARAAE</sequence>
<evidence type="ECO:0000313" key="1">
    <source>
        <dbReference type="EMBL" id="PTD21669.1"/>
    </source>
</evidence>
<dbReference type="Pfam" id="PF05013">
    <property type="entry name" value="FGase"/>
    <property type="match status" value="1"/>
</dbReference>
<evidence type="ECO:0000313" key="2">
    <source>
        <dbReference type="Proteomes" id="UP000241206"/>
    </source>
</evidence>
<comment type="caution">
    <text evidence="1">The sequence shown here is derived from an EMBL/GenBank/DDBJ whole genome shotgun (WGS) entry which is preliminary data.</text>
</comment>
<dbReference type="RefSeq" id="WP_107394846.1">
    <property type="nucleotide sequence ID" value="NZ_PHHF01000043.1"/>
</dbReference>
<reference evidence="1 2" key="1">
    <citation type="submission" date="2017-11" db="EMBL/GenBank/DDBJ databases">
        <title>Sphingomonas oleivorans sp. nov., isolated from oil-contaminated soil.</title>
        <authorList>
            <person name="Wang L."/>
            <person name="Chen L."/>
        </authorList>
    </citation>
    <scope>NUCLEOTIDE SEQUENCE [LARGE SCALE GENOMIC DNA]</scope>
    <source>
        <strain evidence="1 2">K101</strain>
    </source>
</reference>
<dbReference type="GO" id="GO:0016787">
    <property type="term" value="F:hydrolase activity"/>
    <property type="evidence" value="ECO:0007669"/>
    <property type="project" value="UniProtKB-KW"/>
</dbReference>
<organism evidence="1 2">
    <name type="scientific">Edaphosphingomonas fennica</name>
    <dbReference type="NCBI Taxonomy" id="114404"/>
    <lineage>
        <taxon>Bacteria</taxon>
        <taxon>Pseudomonadati</taxon>
        <taxon>Pseudomonadota</taxon>
        <taxon>Alphaproteobacteria</taxon>
        <taxon>Sphingomonadales</taxon>
        <taxon>Rhizorhabdaceae</taxon>
        <taxon>Edaphosphingomonas</taxon>
    </lineage>
</organism>
<keyword evidence="2" id="KW-1185">Reference proteome</keyword>
<dbReference type="AlphaFoldDB" id="A0A2T4HZB3"/>
<dbReference type="EMBL" id="PHHF01000043">
    <property type="protein sequence ID" value="PTD21669.1"/>
    <property type="molecule type" value="Genomic_DNA"/>
</dbReference>
<proteinExistence type="predicted"/>
<dbReference type="SUPFAM" id="SSF53187">
    <property type="entry name" value="Zn-dependent exopeptidases"/>
    <property type="match status" value="1"/>
</dbReference>
<accession>A0A2T4HZB3</accession>
<dbReference type="InterPro" id="IPR007709">
    <property type="entry name" value="N-FG_amidohydro"/>
</dbReference>